<dbReference type="Pfam" id="PF00089">
    <property type="entry name" value="Trypsin"/>
    <property type="match status" value="1"/>
</dbReference>
<dbReference type="Proteomes" id="UP001180531">
    <property type="component" value="Unassembled WGS sequence"/>
</dbReference>
<evidence type="ECO:0000256" key="3">
    <source>
        <dbReference type="RuleBase" id="RU363034"/>
    </source>
</evidence>
<dbReference type="PROSITE" id="PS00134">
    <property type="entry name" value="TRYPSIN_HIS"/>
    <property type="match status" value="1"/>
</dbReference>
<dbReference type="CDD" id="cd00190">
    <property type="entry name" value="Tryp_SPc"/>
    <property type="match status" value="1"/>
</dbReference>
<dbReference type="SMART" id="SM00020">
    <property type="entry name" value="Tryp_SPc"/>
    <property type="match status" value="1"/>
</dbReference>
<evidence type="ECO:0000256" key="2">
    <source>
        <dbReference type="ARBA" id="ARBA00023157"/>
    </source>
</evidence>
<dbReference type="InterPro" id="IPR009003">
    <property type="entry name" value="Peptidase_S1_PA"/>
</dbReference>
<gene>
    <name evidence="6" type="ORF">RM609_14310</name>
</gene>
<dbReference type="EMBL" id="JAVRFI010000007">
    <property type="protein sequence ID" value="MDT0450238.1"/>
    <property type="molecule type" value="Genomic_DNA"/>
</dbReference>
<dbReference type="Gene3D" id="2.40.10.10">
    <property type="entry name" value="Trypsin-like serine proteases"/>
    <property type="match status" value="1"/>
</dbReference>
<dbReference type="InterPro" id="IPR001254">
    <property type="entry name" value="Trypsin_dom"/>
</dbReference>
<accession>A0ABU2SMN8</accession>
<organism evidence="6 7">
    <name type="scientific">Streptomyces hesseae</name>
    <dbReference type="NCBI Taxonomy" id="3075519"/>
    <lineage>
        <taxon>Bacteria</taxon>
        <taxon>Bacillati</taxon>
        <taxon>Actinomycetota</taxon>
        <taxon>Actinomycetes</taxon>
        <taxon>Kitasatosporales</taxon>
        <taxon>Streptomycetaceae</taxon>
        <taxon>Streptomyces</taxon>
    </lineage>
</organism>
<keyword evidence="3" id="KW-0720">Serine protease</keyword>
<comment type="similarity">
    <text evidence="1">Belongs to the peptidase S1 family.</text>
</comment>
<dbReference type="InterPro" id="IPR050430">
    <property type="entry name" value="Peptidase_S1"/>
</dbReference>
<evidence type="ECO:0000256" key="4">
    <source>
        <dbReference type="SAM" id="MobiDB-lite"/>
    </source>
</evidence>
<dbReference type="InterPro" id="IPR043504">
    <property type="entry name" value="Peptidase_S1_PA_chymotrypsin"/>
</dbReference>
<keyword evidence="3" id="KW-0378">Hydrolase</keyword>
<evidence type="ECO:0000313" key="7">
    <source>
        <dbReference type="Proteomes" id="UP001180531"/>
    </source>
</evidence>
<keyword evidence="3 6" id="KW-0645">Protease</keyword>
<evidence type="ECO:0000259" key="5">
    <source>
        <dbReference type="PROSITE" id="PS50240"/>
    </source>
</evidence>
<keyword evidence="2" id="KW-1015">Disulfide bond</keyword>
<reference evidence="6" key="1">
    <citation type="submission" date="2024-05" db="EMBL/GenBank/DDBJ databases">
        <title>30 novel species of actinomycetes from the DSMZ collection.</title>
        <authorList>
            <person name="Nouioui I."/>
        </authorList>
    </citation>
    <scope>NUCLEOTIDE SEQUENCE</scope>
    <source>
        <strain evidence="6">DSM 40473</strain>
    </source>
</reference>
<dbReference type="InterPro" id="IPR018114">
    <property type="entry name" value="TRYPSIN_HIS"/>
</dbReference>
<dbReference type="GO" id="GO:0008233">
    <property type="term" value="F:peptidase activity"/>
    <property type="evidence" value="ECO:0007669"/>
    <property type="project" value="UniProtKB-KW"/>
</dbReference>
<dbReference type="GO" id="GO:0006508">
    <property type="term" value="P:proteolysis"/>
    <property type="evidence" value="ECO:0007669"/>
    <property type="project" value="UniProtKB-KW"/>
</dbReference>
<dbReference type="PRINTS" id="PR00722">
    <property type="entry name" value="CHYMOTRYPSIN"/>
</dbReference>
<sequence length="326" mass="33294">MRALRYPLIGTAVLLLVAPVPVRAGNRGIIGGQAVKVADVPWTVALASRERFGPVRSGQFCGGALVSRTTVVTAAHCLSREVLGVEMSEAKDLRVIVGRDDLRGGAGKEIALKDAWVNPAFNPETNGGDVAVLTLAEPVTDKAPIAMAKEGDAAYKPGTEAGVYGWGDMFGNGAYSPTLRGALVYVMEDGMCRQAYPGGPEGVYQPSTMLCAGLPRGGRDACQGDSGGPLVARGRLVGLVSWGSGCAQAGRPGVYTRVSAVAALVWAHSVDPAPGAAPPAAPPPAQPPVAPPVRPPAPSVAPSASPQVAPPAPGAGKRPGRRPRWA</sequence>
<dbReference type="PROSITE" id="PS00135">
    <property type="entry name" value="TRYPSIN_SER"/>
    <property type="match status" value="1"/>
</dbReference>
<protein>
    <submittedName>
        <fullName evidence="6">Serine protease</fullName>
    </submittedName>
</protein>
<feature type="domain" description="Peptidase S1" evidence="5">
    <location>
        <begin position="29"/>
        <end position="272"/>
    </location>
</feature>
<dbReference type="SUPFAM" id="SSF50494">
    <property type="entry name" value="Trypsin-like serine proteases"/>
    <property type="match status" value="1"/>
</dbReference>
<evidence type="ECO:0000256" key="1">
    <source>
        <dbReference type="ARBA" id="ARBA00007664"/>
    </source>
</evidence>
<evidence type="ECO:0000313" key="6">
    <source>
        <dbReference type="EMBL" id="MDT0450238.1"/>
    </source>
</evidence>
<dbReference type="InterPro" id="IPR033116">
    <property type="entry name" value="TRYPSIN_SER"/>
</dbReference>
<comment type="caution">
    <text evidence="6">The sequence shown here is derived from an EMBL/GenBank/DDBJ whole genome shotgun (WGS) entry which is preliminary data.</text>
</comment>
<name>A0ABU2SMN8_9ACTN</name>
<dbReference type="RefSeq" id="WP_311610960.1">
    <property type="nucleotide sequence ID" value="NZ_JAVRFI010000007.1"/>
</dbReference>
<dbReference type="PANTHER" id="PTHR24276">
    <property type="entry name" value="POLYSERASE-RELATED"/>
    <property type="match status" value="1"/>
</dbReference>
<dbReference type="InterPro" id="IPR001314">
    <property type="entry name" value="Peptidase_S1A"/>
</dbReference>
<feature type="compositionally biased region" description="Pro residues" evidence="4">
    <location>
        <begin position="275"/>
        <end position="299"/>
    </location>
</feature>
<proteinExistence type="inferred from homology"/>
<dbReference type="PANTHER" id="PTHR24276:SF98">
    <property type="entry name" value="FI18310P1-RELATED"/>
    <property type="match status" value="1"/>
</dbReference>
<keyword evidence="7" id="KW-1185">Reference proteome</keyword>
<feature type="region of interest" description="Disordered" evidence="4">
    <location>
        <begin position="273"/>
        <end position="326"/>
    </location>
</feature>
<dbReference type="PROSITE" id="PS50240">
    <property type="entry name" value="TRYPSIN_DOM"/>
    <property type="match status" value="1"/>
</dbReference>